<evidence type="ECO:0000313" key="1">
    <source>
        <dbReference type="EMBL" id="CAF2123201.1"/>
    </source>
</evidence>
<reference evidence="1" key="1">
    <citation type="submission" date="2021-02" db="EMBL/GenBank/DDBJ databases">
        <authorList>
            <person name="Nowell W R."/>
        </authorList>
    </citation>
    <scope>NUCLEOTIDE SEQUENCE</scope>
</reference>
<feature type="non-terminal residue" evidence="1">
    <location>
        <position position="136"/>
    </location>
</feature>
<name>A0A816V6U6_9BILA</name>
<evidence type="ECO:0000313" key="3">
    <source>
        <dbReference type="Proteomes" id="UP000663824"/>
    </source>
</evidence>
<proteinExistence type="predicted"/>
<dbReference type="Proteomes" id="UP000676336">
    <property type="component" value="Unassembled WGS sequence"/>
</dbReference>
<accession>A0A816V6U6</accession>
<protein>
    <submittedName>
        <fullName evidence="1">Uncharacterized protein</fullName>
    </submittedName>
</protein>
<dbReference type="EMBL" id="CAJOBI010314632">
    <property type="protein sequence ID" value="CAF5174740.1"/>
    <property type="molecule type" value="Genomic_DNA"/>
</dbReference>
<dbReference type="EMBL" id="CAJNRE010013970">
    <property type="protein sequence ID" value="CAF2123201.1"/>
    <property type="molecule type" value="Genomic_DNA"/>
</dbReference>
<gene>
    <name evidence="1" type="ORF">MBJ925_LOCUS26273</name>
    <name evidence="2" type="ORF">SMN809_LOCUS67073</name>
</gene>
<comment type="caution">
    <text evidence="1">The sequence shown here is derived from an EMBL/GenBank/DDBJ whole genome shotgun (WGS) entry which is preliminary data.</text>
</comment>
<sequence>MLSQREYEDLLWKINNIPSTITEKKRQHLRTTFKKKLHEHELATKYPPFEPLKFEQFFINFRTTDSTLIHLINQIKSTTVFTLDTESIIIPYQPNAPALIQVQIILSESFSYVVLIEMCHLPRAYEHTFTLVKQFF</sequence>
<dbReference type="Proteomes" id="UP000663824">
    <property type="component" value="Unassembled WGS sequence"/>
</dbReference>
<evidence type="ECO:0000313" key="2">
    <source>
        <dbReference type="EMBL" id="CAF5174740.1"/>
    </source>
</evidence>
<dbReference type="AlphaFoldDB" id="A0A816V6U6"/>
<organism evidence="1 3">
    <name type="scientific">Rotaria magnacalcarata</name>
    <dbReference type="NCBI Taxonomy" id="392030"/>
    <lineage>
        <taxon>Eukaryota</taxon>
        <taxon>Metazoa</taxon>
        <taxon>Spiralia</taxon>
        <taxon>Gnathifera</taxon>
        <taxon>Rotifera</taxon>
        <taxon>Eurotatoria</taxon>
        <taxon>Bdelloidea</taxon>
        <taxon>Philodinida</taxon>
        <taxon>Philodinidae</taxon>
        <taxon>Rotaria</taxon>
    </lineage>
</organism>